<reference evidence="2 3" key="1">
    <citation type="submission" date="2023-08" db="EMBL/GenBank/DDBJ databases">
        <authorList>
            <person name="Joshi A."/>
            <person name="Thite S."/>
        </authorList>
    </citation>
    <scope>NUCLEOTIDE SEQUENCE [LARGE SCALE GENOMIC DNA]</scope>
    <source>
        <strain evidence="2 3">AC40</strain>
    </source>
</reference>
<name>A0ABT9GV44_9GAMM</name>
<dbReference type="EMBL" id="JAUZVZ010000002">
    <property type="protein sequence ID" value="MDP4534898.1"/>
    <property type="molecule type" value="Genomic_DNA"/>
</dbReference>
<dbReference type="InterPro" id="IPR002921">
    <property type="entry name" value="Fungal_lipase-type"/>
</dbReference>
<feature type="domain" description="Fungal lipase-type" evidence="1">
    <location>
        <begin position="23"/>
        <end position="160"/>
    </location>
</feature>
<comment type="caution">
    <text evidence="2">The sequence shown here is derived from an EMBL/GenBank/DDBJ whole genome shotgun (WGS) entry which is preliminary data.</text>
</comment>
<protein>
    <submittedName>
        <fullName evidence="2">Lipase family protein</fullName>
        <ecNumber evidence="2">3.1.1.-</ecNumber>
    </submittedName>
</protein>
<dbReference type="SUPFAM" id="SSF53474">
    <property type="entry name" value="alpha/beta-Hydrolases"/>
    <property type="match status" value="1"/>
</dbReference>
<dbReference type="CDD" id="cd00519">
    <property type="entry name" value="Lipase_3"/>
    <property type="match status" value="1"/>
</dbReference>
<evidence type="ECO:0000313" key="2">
    <source>
        <dbReference type="EMBL" id="MDP4534898.1"/>
    </source>
</evidence>
<dbReference type="Proteomes" id="UP001231616">
    <property type="component" value="Unassembled WGS sequence"/>
</dbReference>
<proteinExistence type="predicted"/>
<accession>A0ABT9GV44</accession>
<evidence type="ECO:0000313" key="3">
    <source>
        <dbReference type="Proteomes" id="UP001231616"/>
    </source>
</evidence>
<gene>
    <name evidence="2" type="ORF">Q3O60_01690</name>
</gene>
<keyword evidence="2" id="KW-0378">Hydrolase</keyword>
<dbReference type="EC" id="3.1.1.-" evidence="2"/>
<dbReference type="PANTHER" id="PTHR45856:SF24">
    <property type="entry name" value="FUNGAL LIPASE-LIKE DOMAIN-CONTAINING PROTEIN"/>
    <property type="match status" value="1"/>
</dbReference>
<evidence type="ECO:0000259" key="1">
    <source>
        <dbReference type="Pfam" id="PF01764"/>
    </source>
</evidence>
<dbReference type="InterPro" id="IPR029058">
    <property type="entry name" value="AB_hydrolase_fold"/>
</dbReference>
<sequence length="336" mass="37318">MLNRRTGFAVVGQGKNQYQGDTVVAIRGTFMKLKWNKLELRDVVTDLHFGLATGDNQTRIHAGFNKVFQSIKPALSEQLNPLLRANGKGTVHCVGHSLGGALAHLTADWVKRQYGNRVCLYTFGAPRVGLTEFAKKTTTSIDKHFRCIHSSDPVPMVPLWPFIHAPFNKQEFVLAPGSMINPFHHSMAGSPGYINTANSHSWQQLTQNTRTNSQPVVLRYADRYRASFTTYWALRITDALITILKKAGQLAAIMTAATIGTALTFYDLLAHSMEQIAKAAPEFAEDIKGLLGHMLVFAGKVTTTITDLTARFIRWVFDVTVGALYRAVRQAMKNLE</sequence>
<keyword evidence="3" id="KW-1185">Reference proteome</keyword>
<dbReference type="RefSeq" id="WP_305892165.1">
    <property type="nucleotide sequence ID" value="NZ_JAUZVZ010000002.1"/>
</dbReference>
<dbReference type="PANTHER" id="PTHR45856">
    <property type="entry name" value="ALPHA/BETA-HYDROLASES SUPERFAMILY PROTEIN"/>
    <property type="match status" value="1"/>
</dbReference>
<dbReference type="GO" id="GO:0016787">
    <property type="term" value="F:hydrolase activity"/>
    <property type="evidence" value="ECO:0007669"/>
    <property type="project" value="UniProtKB-KW"/>
</dbReference>
<dbReference type="InterPro" id="IPR051218">
    <property type="entry name" value="Sec_MonoDiacylglyc_Lipase"/>
</dbReference>
<dbReference type="Pfam" id="PF01764">
    <property type="entry name" value="Lipase_3"/>
    <property type="match status" value="1"/>
</dbReference>
<dbReference type="Gene3D" id="3.40.50.1820">
    <property type="entry name" value="alpha/beta hydrolase"/>
    <property type="match status" value="1"/>
</dbReference>
<organism evidence="2 3">
    <name type="scientific">Alkalimonas collagenimarina</name>
    <dbReference type="NCBI Taxonomy" id="400390"/>
    <lineage>
        <taxon>Bacteria</taxon>
        <taxon>Pseudomonadati</taxon>
        <taxon>Pseudomonadota</taxon>
        <taxon>Gammaproteobacteria</taxon>
        <taxon>Alkalimonas</taxon>
    </lineage>
</organism>